<dbReference type="GO" id="GO:0006508">
    <property type="term" value="P:proteolysis"/>
    <property type="evidence" value="ECO:0007669"/>
    <property type="project" value="InterPro"/>
</dbReference>
<dbReference type="EMBL" id="CAJJDN010000062">
    <property type="protein sequence ID" value="CAD8094599.1"/>
    <property type="molecule type" value="Genomic_DNA"/>
</dbReference>
<comment type="caution">
    <text evidence="1">Lacks conserved residue(s) required for the propagation of feature annotation.</text>
</comment>
<reference evidence="3" key="1">
    <citation type="submission" date="2021-01" db="EMBL/GenBank/DDBJ databases">
        <authorList>
            <consortium name="Genoscope - CEA"/>
            <person name="William W."/>
        </authorList>
    </citation>
    <scope>NUCLEOTIDE SEQUENCE</scope>
</reference>
<organism evidence="3 4">
    <name type="scientific">Paramecium sonneborni</name>
    <dbReference type="NCBI Taxonomy" id="65129"/>
    <lineage>
        <taxon>Eukaryota</taxon>
        <taxon>Sar</taxon>
        <taxon>Alveolata</taxon>
        <taxon>Ciliophora</taxon>
        <taxon>Intramacronucleata</taxon>
        <taxon>Oligohymenophorea</taxon>
        <taxon>Peniculida</taxon>
        <taxon>Parameciidae</taxon>
        <taxon>Paramecium</taxon>
    </lineage>
</organism>
<sequence>MYNKLQEIYIQGLQTIQQFSPNPDDITECQLDNQSNQIKFFSIEDLDITNSLLPCKSLYISQYYKNCALINAFNVLQSKIQFVKDIYEKTDNPYAVWLCDQGEWKIIIVNDKVPCITDINNSIHSVLQCDYQWPIIIEKAVAKLLGASYNSFNHLISHSIESFVYILFGSPITKIRINNIEDLKNLLDDKTSILYVELFQNSINNAYVIKSIQDQNEKVFVELQALNQQAIHNEGIMLKESNFLLSWNIIQIQTISQVHLNNNYQTFTFTMQKPIERKIPFEEHTYIYTFQIDEQINEDKSYWISICQRDFNFSASKQLTQIKYGLIRLLIFRNKKKGYELISESIDFTQNLYLKIELIKGQYTLLCQAEFYNLAYLSEEIKNLQQRLKLQIQAIKPPNIFDQNNQNEEKLKQLIISMIRQKSTNLNTLYEKDQGFPNVQKTSDKTKGFFYIYYENHGDTIFEDNIEFIHYENLIKYDTLKMDTKVKISIHPKDYLLILYKFDPRILLIQNDISFQYEINYNNKQSLLVQKKSLFEYMLSLKDPKYNQIKNPKISIKQHPRGVVLLFSNIALFPIVVECQLQLQNLKIYLNNLTLEGQKIKFQLNKKAHLFVFLNIEDPAIKTFNYKMNFTVQNKK</sequence>
<protein>
    <recommendedName>
        <fullName evidence="2">Calpain catalytic domain-containing protein</fullName>
    </recommendedName>
</protein>
<keyword evidence="4" id="KW-1185">Reference proteome</keyword>
<dbReference type="GO" id="GO:0004198">
    <property type="term" value="F:calcium-dependent cysteine-type endopeptidase activity"/>
    <property type="evidence" value="ECO:0007669"/>
    <property type="project" value="InterPro"/>
</dbReference>
<comment type="caution">
    <text evidence="3">The sequence shown here is derived from an EMBL/GenBank/DDBJ whole genome shotgun (WGS) entry which is preliminary data.</text>
</comment>
<dbReference type="OrthoDB" id="306964at2759"/>
<accession>A0A8S1NT50</accession>
<name>A0A8S1NT50_9CILI</name>
<evidence type="ECO:0000313" key="4">
    <source>
        <dbReference type="Proteomes" id="UP000692954"/>
    </source>
</evidence>
<proteinExistence type="predicted"/>
<dbReference type="Pfam" id="PF00648">
    <property type="entry name" value="Peptidase_C2"/>
    <property type="match status" value="1"/>
</dbReference>
<gene>
    <name evidence="3" type="ORF">PSON_ATCC_30995.1.T0620284</name>
</gene>
<dbReference type="PROSITE" id="PS50203">
    <property type="entry name" value="CALPAIN_CAT"/>
    <property type="match status" value="1"/>
</dbReference>
<dbReference type="InterPro" id="IPR001300">
    <property type="entry name" value="Peptidase_C2_calpain_cat"/>
</dbReference>
<dbReference type="Proteomes" id="UP000692954">
    <property type="component" value="Unassembled WGS sequence"/>
</dbReference>
<evidence type="ECO:0000313" key="3">
    <source>
        <dbReference type="EMBL" id="CAD8094599.1"/>
    </source>
</evidence>
<feature type="domain" description="Calpain catalytic" evidence="2">
    <location>
        <begin position="66"/>
        <end position="314"/>
    </location>
</feature>
<evidence type="ECO:0000259" key="2">
    <source>
        <dbReference type="PROSITE" id="PS50203"/>
    </source>
</evidence>
<evidence type="ECO:0000256" key="1">
    <source>
        <dbReference type="PROSITE-ProRule" id="PRU00239"/>
    </source>
</evidence>
<dbReference type="AlphaFoldDB" id="A0A8S1NT50"/>